<protein>
    <recommendedName>
        <fullName evidence="3 11">Histone-lysine N-methyltransferase, H3 lysine-79 specific</fullName>
        <ecNumber evidence="2 11">2.1.1.360</ecNumber>
    </recommendedName>
    <alternativeName>
        <fullName evidence="9 11">Histone H3-K79 methyltransferase</fullName>
    </alternativeName>
</protein>
<dbReference type="Proteomes" id="UP000051952">
    <property type="component" value="Unassembled WGS sequence"/>
</dbReference>
<comment type="catalytic activity">
    <reaction evidence="10 11">
        <text>L-lysyl(79)-[histone H3] + 3 S-adenosyl-L-methionine = N(6),N(6),N(6)-trimethyl-L-lysyl(79)-[histone H3] + 3 S-adenosyl-L-homocysteine + 3 H(+)</text>
        <dbReference type="Rhea" id="RHEA:60328"/>
        <dbReference type="Rhea" id="RHEA-COMP:15549"/>
        <dbReference type="Rhea" id="RHEA-COMP:15552"/>
        <dbReference type="ChEBI" id="CHEBI:15378"/>
        <dbReference type="ChEBI" id="CHEBI:29969"/>
        <dbReference type="ChEBI" id="CHEBI:57856"/>
        <dbReference type="ChEBI" id="CHEBI:59789"/>
        <dbReference type="ChEBI" id="CHEBI:61961"/>
        <dbReference type="EC" id="2.1.1.360"/>
    </reaction>
</comment>
<feature type="domain" description="DOT1" evidence="13">
    <location>
        <begin position="1"/>
        <end position="313"/>
    </location>
</feature>
<evidence type="ECO:0000313" key="15">
    <source>
        <dbReference type="Proteomes" id="UP000051952"/>
    </source>
</evidence>
<keyword evidence="15" id="KW-1185">Reference proteome</keyword>
<keyword evidence="5 11" id="KW-0808">Transferase</keyword>
<feature type="region of interest" description="Disordered" evidence="12">
    <location>
        <begin position="1"/>
        <end position="63"/>
    </location>
</feature>
<dbReference type="Pfam" id="PF08123">
    <property type="entry name" value="DOT1"/>
    <property type="match status" value="1"/>
</dbReference>
<comment type="subcellular location">
    <subcellularLocation>
        <location evidence="1 11">Nucleus</location>
    </subcellularLocation>
</comment>
<evidence type="ECO:0000256" key="9">
    <source>
        <dbReference type="ARBA" id="ARBA00029821"/>
    </source>
</evidence>
<dbReference type="OrthoDB" id="66144at2759"/>
<feature type="compositionally biased region" description="Polar residues" evidence="12">
    <location>
        <begin position="35"/>
        <end position="47"/>
    </location>
</feature>
<evidence type="ECO:0000256" key="4">
    <source>
        <dbReference type="ARBA" id="ARBA00022603"/>
    </source>
</evidence>
<evidence type="ECO:0000256" key="3">
    <source>
        <dbReference type="ARBA" id="ARBA00020987"/>
    </source>
</evidence>
<dbReference type="AlphaFoldDB" id="A0A0S4IIL9"/>
<reference evidence="15" key="1">
    <citation type="submission" date="2015-09" db="EMBL/GenBank/DDBJ databases">
        <authorList>
            <consortium name="Pathogen Informatics"/>
        </authorList>
    </citation>
    <scope>NUCLEOTIDE SEQUENCE [LARGE SCALE GENOMIC DNA]</scope>
    <source>
        <strain evidence="15">Lake Konstanz</strain>
    </source>
</reference>
<dbReference type="SMR" id="A0A0S4IIL9"/>
<dbReference type="CDD" id="cd02440">
    <property type="entry name" value="AdoMet_MTases"/>
    <property type="match status" value="1"/>
</dbReference>
<evidence type="ECO:0000256" key="11">
    <source>
        <dbReference type="RuleBase" id="RU271113"/>
    </source>
</evidence>
<dbReference type="InterPro" id="IPR030445">
    <property type="entry name" value="H3-K79_meTrfase"/>
</dbReference>
<dbReference type="GO" id="GO:0032259">
    <property type="term" value="P:methylation"/>
    <property type="evidence" value="ECO:0007669"/>
    <property type="project" value="UniProtKB-KW"/>
</dbReference>
<evidence type="ECO:0000256" key="10">
    <source>
        <dbReference type="ARBA" id="ARBA00047770"/>
    </source>
</evidence>
<evidence type="ECO:0000259" key="13">
    <source>
        <dbReference type="PROSITE" id="PS51569"/>
    </source>
</evidence>
<organism evidence="14 15">
    <name type="scientific">Bodo saltans</name>
    <name type="common">Flagellated protozoan</name>
    <dbReference type="NCBI Taxonomy" id="75058"/>
    <lineage>
        <taxon>Eukaryota</taxon>
        <taxon>Discoba</taxon>
        <taxon>Euglenozoa</taxon>
        <taxon>Kinetoplastea</taxon>
        <taxon>Metakinetoplastina</taxon>
        <taxon>Eubodonida</taxon>
        <taxon>Bodonidae</taxon>
        <taxon>Bodo</taxon>
    </lineage>
</organism>
<dbReference type="EMBL" id="CYKH01000126">
    <property type="protein sequence ID" value="CUE72359.1"/>
    <property type="molecule type" value="Genomic_DNA"/>
</dbReference>
<evidence type="ECO:0000256" key="7">
    <source>
        <dbReference type="ARBA" id="ARBA00022853"/>
    </source>
</evidence>
<dbReference type="PANTHER" id="PTHR21451:SF0">
    <property type="entry name" value="HISTONE-LYSINE N-METHYLTRANSFERASE, H3 LYSINE-79 SPECIFIC"/>
    <property type="match status" value="1"/>
</dbReference>
<keyword evidence="7 11" id="KW-0156">Chromatin regulator</keyword>
<keyword evidence="6 11" id="KW-0949">S-adenosyl-L-methionine</keyword>
<dbReference type="GO" id="GO:0140956">
    <property type="term" value="F:histone H3K79 trimethyltransferase activity"/>
    <property type="evidence" value="ECO:0007669"/>
    <property type="project" value="UniProtKB-EC"/>
</dbReference>
<accession>A0A0S4IIL9</accession>
<keyword evidence="4 11" id="KW-0489">Methyltransferase</keyword>
<dbReference type="GO" id="GO:0005634">
    <property type="term" value="C:nucleus"/>
    <property type="evidence" value="ECO:0007669"/>
    <property type="project" value="UniProtKB-SubCell"/>
</dbReference>
<evidence type="ECO:0000256" key="8">
    <source>
        <dbReference type="ARBA" id="ARBA00023242"/>
    </source>
</evidence>
<dbReference type="Gene3D" id="3.40.50.150">
    <property type="entry name" value="Vaccinia Virus protein VP39"/>
    <property type="match status" value="1"/>
</dbReference>
<dbReference type="InterPro" id="IPR025789">
    <property type="entry name" value="DOT1_dom"/>
</dbReference>
<gene>
    <name evidence="14" type="ORF">BSAL_00280</name>
</gene>
<evidence type="ECO:0000256" key="1">
    <source>
        <dbReference type="ARBA" id="ARBA00004123"/>
    </source>
</evidence>
<dbReference type="PANTHER" id="PTHR21451">
    <property type="entry name" value="HISTONE H3 METHYLTRANSFERASE"/>
    <property type="match status" value="1"/>
</dbReference>
<comment type="similarity">
    <text evidence="11">Belongs to the class I-like SAM-binding methyltransferase superfamily. DOT1 family.</text>
</comment>
<sequence length="313" mass="34731">MKTPKRGAAVTKTLTVTSPHPMITPSNDKKRSRRLQSSPGMSASPQRPGTKPHPGVVTSGTGSTQAPFRVSLRSALNASDCMLCAADECCCQWFTALLEKAYAAISTKRVVSVAGKRDLCAKSILPPFINRMINITNIKKGETFYDLGCGNGSVLFQMAYETGCRCVGVELSPHNAAVAREAWAYMKPILEKKAGRAMPSVEIITGDLGHFISSEDFVRDPCVVWTANLLMPKSLTHFMSERFRALPVGSRILAFDDLYPHSRSVAMIRDPEAFEKFEMVDYVWQEMSVEWTAAEGKFYFYRRKEASKRQPSP</sequence>
<dbReference type="VEuPathDB" id="TriTrypDB:BSAL_00280"/>
<dbReference type="PROSITE" id="PS51569">
    <property type="entry name" value="DOT1"/>
    <property type="match status" value="1"/>
</dbReference>
<proteinExistence type="inferred from homology"/>
<dbReference type="EC" id="2.1.1.360" evidence="2 11"/>
<dbReference type="InterPro" id="IPR029063">
    <property type="entry name" value="SAM-dependent_MTases_sf"/>
</dbReference>
<dbReference type="SUPFAM" id="SSF53335">
    <property type="entry name" value="S-adenosyl-L-methionine-dependent methyltransferases"/>
    <property type="match status" value="1"/>
</dbReference>
<comment type="function">
    <text evidence="11">Histone methyltransferase that specifically trimethylates histone H3 to form H3K79me3. This methylation is required for telomere silencing and for the pachytene checkpoint during the meiotic cell cycle by allowing the recruitment of RAD9 to double strand breaks. Nucleosomes are preferred as substrate compared to free histone.</text>
</comment>
<dbReference type="GO" id="GO:0006281">
    <property type="term" value="P:DNA repair"/>
    <property type="evidence" value="ECO:0007669"/>
    <property type="project" value="TreeGrafter"/>
</dbReference>
<comment type="miscellaneous">
    <text evidence="11">In contrast to other lysine histone methyltransferases, it does not contain a SET domain, suggesting the existence of another mechanism for methylation of lysine residues of histones.</text>
</comment>
<evidence type="ECO:0000256" key="5">
    <source>
        <dbReference type="ARBA" id="ARBA00022679"/>
    </source>
</evidence>
<evidence type="ECO:0000256" key="6">
    <source>
        <dbReference type="ARBA" id="ARBA00022691"/>
    </source>
</evidence>
<evidence type="ECO:0000256" key="12">
    <source>
        <dbReference type="SAM" id="MobiDB-lite"/>
    </source>
</evidence>
<keyword evidence="8 11" id="KW-0539">Nucleus</keyword>
<name>A0A0S4IIL9_BODSA</name>
<evidence type="ECO:0000313" key="14">
    <source>
        <dbReference type="EMBL" id="CUE72359.1"/>
    </source>
</evidence>
<dbReference type="GO" id="GO:0000077">
    <property type="term" value="P:DNA damage checkpoint signaling"/>
    <property type="evidence" value="ECO:0007669"/>
    <property type="project" value="TreeGrafter"/>
</dbReference>
<evidence type="ECO:0000256" key="2">
    <source>
        <dbReference type="ARBA" id="ARBA00012190"/>
    </source>
</evidence>